<dbReference type="AlphaFoldDB" id="A0A8S4R0D4"/>
<protein>
    <submittedName>
        <fullName evidence="1">Jg18169 protein</fullName>
    </submittedName>
</protein>
<keyword evidence="2" id="KW-1185">Reference proteome</keyword>
<dbReference type="Proteomes" id="UP000838756">
    <property type="component" value="Unassembled WGS sequence"/>
</dbReference>
<name>A0A8S4R0D4_9NEOP</name>
<evidence type="ECO:0000313" key="1">
    <source>
        <dbReference type="EMBL" id="CAH2228351.1"/>
    </source>
</evidence>
<feature type="non-terminal residue" evidence="1">
    <location>
        <position position="1"/>
    </location>
</feature>
<gene>
    <name evidence="1" type="primary">jg18169</name>
    <name evidence="1" type="ORF">PAEG_LOCUS8311</name>
</gene>
<accession>A0A8S4R0D4</accession>
<proteinExistence type="predicted"/>
<comment type="caution">
    <text evidence="1">The sequence shown here is derived from an EMBL/GenBank/DDBJ whole genome shotgun (WGS) entry which is preliminary data.</text>
</comment>
<dbReference type="OrthoDB" id="5835829at2759"/>
<reference evidence="1" key="1">
    <citation type="submission" date="2022-03" db="EMBL/GenBank/DDBJ databases">
        <authorList>
            <person name="Lindestad O."/>
        </authorList>
    </citation>
    <scope>NUCLEOTIDE SEQUENCE</scope>
</reference>
<sequence length="99" mass="10676">LQAAGLRAGCIGLQSVLSGRGMQAVHWLLVLCVAAAESARILTVLPTNTKSHYAMYGRLIDALAKRDHHLTVISHFTMGKGEGDAFRIHVALVLNNLML</sequence>
<organism evidence="1 2">
    <name type="scientific">Pararge aegeria aegeria</name>
    <dbReference type="NCBI Taxonomy" id="348720"/>
    <lineage>
        <taxon>Eukaryota</taxon>
        <taxon>Metazoa</taxon>
        <taxon>Ecdysozoa</taxon>
        <taxon>Arthropoda</taxon>
        <taxon>Hexapoda</taxon>
        <taxon>Insecta</taxon>
        <taxon>Pterygota</taxon>
        <taxon>Neoptera</taxon>
        <taxon>Endopterygota</taxon>
        <taxon>Lepidoptera</taxon>
        <taxon>Glossata</taxon>
        <taxon>Ditrysia</taxon>
        <taxon>Papilionoidea</taxon>
        <taxon>Nymphalidae</taxon>
        <taxon>Satyrinae</taxon>
        <taxon>Satyrini</taxon>
        <taxon>Parargina</taxon>
        <taxon>Pararge</taxon>
    </lineage>
</organism>
<dbReference type="EMBL" id="CAKXAJ010024057">
    <property type="protein sequence ID" value="CAH2228351.1"/>
    <property type="molecule type" value="Genomic_DNA"/>
</dbReference>
<evidence type="ECO:0000313" key="2">
    <source>
        <dbReference type="Proteomes" id="UP000838756"/>
    </source>
</evidence>